<evidence type="ECO:0000313" key="1">
    <source>
        <dbReference type="EMBL" id="KAH3733042.1"/>
    </source>
</evidence>
<proteinExistence type="predicted"/>
<name>A0A9D4HU14_DREPO</name>
<dbReference type="Proteomes" id="UP000828390">
    <property type="component" value="Unassembled WGS sequence"/>
</dbReference>
<gene>
    <name evidence="1" type="ORF">DPMN_039466</name>
</gene>
<evidence type="ECO:0000313" key="2">
    <source>
        <dbReference type="Proteomes" id="UP000828390"/>
    </source>
</evidence>
<keyword evidence="2" id="KW-1185">Reference proteome</keyword>
<organism evidence="1 2">
    <name type="scientific">Dreissena polymorpha</name>
    <name type="common">Zebra mussel</name>
    <name type="synonym">Mytilus polymorpha</name>
    <dbReference type="NCBI Taxonomy" id="45954"/>
    <lineage>
        <taxon>Eukaryota</taxon>
        <taxon>Metazoa</taxon>
        <taxon>Spiralia</taxon>
        <taxon>Lophotrochozoa</taxon>
        <taxon>Mollusca</taxon>
        <taxon>Bivalvia</taxon>
        <taxon>Autobranchia</taxon>
        <taxon>Heteroconchia</taxon>
        <taxon>Euheterodonta</taxon>
        <taxon>Imparidentia</taxon>
        <taxon>Neoheterodontei</taxon>
        <taxon>Myida</taxon>
        <taxon>Dreissenoidea</taxon>
        <taxon>Dreissenidae</taxon>
        <taxon>Dreissena</taxon>
    </lineage>
</organism>
<accession>A0A9D4HU14</accession>
<dbReference type="EMBL" id="JAIWYP010000011">
    <property type="protein sequence ID" value="KAH3733042.1"/>
    <property type="molecule type" value="Genomic_DNA"/>
</dbReference>
<sequence>MSIRSLTAHSSMRIRCATSITISTLRLIISCVIASCSSLHGSVLINLSSCSISSSILILLNHNIGSGDAMTACRILCNLSITLGPSSIMSVISATHLLCCLSCKPLAAIKFLSGIM</sequence>
<comment type="caution">
    <text evidence="1">The sequence shown here is derived from an EMBL/GenBank/DDBJ whole genome shotgun (WGS) entry which is preliminary data.</text>
</comment>
<reference evidence="1" key="2">
    <citation type="submission" date="2020-11" db="EMBL/GenBank/DDBJ databases">
        <authorList>
            <person name="McCartney M.A."/>
            <person name="Auch B."/>
            <person name="Kono T."/>
            <person name="Mallez S."/>
            <person name="Becker A."/>
            <person name="Gohl D.M."/>
            <person name="Silverstein K.A.T."/>
            <person name="Koren S."/>
            <person name="Bechman K.B."/>
            <person name="Herman A."/>
            <person name="Abrahante J.E."/>
            <person name="Garbe J."/>
        </authorList>
    </citation>
    <scope>NUCLEOTIDE SEQUENCE</scope>
    <source>
        <strain evidence="1">Duluth1</strain>
        <tissue evidence="1">Whole animal</tissue>
    </source>
</reference>
<protein>
    <submittedName>
        <fullName evidence="1">Uncharacterized protein</fullName>
    </submittedName>
</protein>
<dbReference type="AlphaFoldDB" id="A0A9D4HU14"/>
<reference evidence="1" key="1">
    <citation type="journal article" date="2019" name="bioRxiv">
        <title>The Genome of the Zebra Mussel, Dreissena polymorpha: A Resource for Invasive Species Research.</title>
        <authorList>
            <person name="McCartney M.A."/>
            <person name="Auch B."/>
            <person name="Kono T."/>
            <person name="Mallez S."/>
            <person name="Zhang Y."/>
            <person name="Obille A."/>
            <person name="Becker A."/>
            <person name="Abrahante J.E."/>
            <person name="Garbe J."/>
            <person name="Badalamenti J.P."/>
            <person name="Herman A."/>
            <person name="Mangelson H."/>
            <person name="Liachko I."/>
            <person name="Sullivan S."/>
            <person name="Sone E.D."/>
            <person name="Koren S."/>
            <person name="Silverstein K.A.T."/>
            <person name="Beckman K.B."/>
            <person name="Gohl D.M."/>
        </authorList>
    </citation>
    <scope>NUCLEOTIDE SEQUENCE</scope>
    <source>
        <strain evidence="1">Duluth1</strain>
        <tissue evidence="1">Whole animal</tissue>
    </source>
</reference>